<reference evidence="1" key="1">
    <citation type="submission" date="2022-02" db="EMBL/GenBank/DDBJ databases">
        <title>Crop Bioprotection Bacillus Genome Sequencing.</title>
        <authorList>
            <person name="Dunlap C."/>
        </authorList>
    </citation>
    <scope>NUCLEOTIDE SEQUENCE</scope>
    <source>
        <strain evidence="1">98-1</strain>
    </source>
</reference>
<dbReference type="AlphaFoldDB" id="A0AAP3CM26"/>
<dbReference type="RefSeq" id="WP_019715073.1">
    <property type="nucleotide sequence ID" value="NZ_JALAOH010000090.1"/>
</dbReference>
<evidence type="ECO:0000313" key="2">
    <source>
        <dbReference type="Proteomes" id="UP001067121"/>
    </source>
</evidence>
<accession>A0AAP3CM26</accession>
<organism evidence="1 2">
    <name type="scientific">Bacillus vallismortis</name>
    <dbReference type="NCBI Taxonomy" id="72361"/>
    <lineage>
        <taxon>Bacteria</taxon>
        <taxon>Bacillati</taxon>
        <taxon>Bacillota</taxon>
        <taxon>Bacilli</taxon>
        <taxon>Bacillales</taxon>
        <taxon>Bacillaceae</taxon>
        <taxon>Bacillus</taxon>
    </lineage>
</organism>
<comment type="caution">
    <text evidence="1">The sequence shown here is derived from an EMBL/GenBank/DDBJ whole genome shotgun (WGS) entry which is preliminary data.</text>
</comment>
<proteinExistence type="predicted"/>
<name>A0AAP3CM26_BACVA</name>
<dbReference type="EMBL" id="JALAOH010000090">
    <property type="protein sequence ID" value="MCY8318761.1"/>
    <property type="molecule type" value="Genomic_DNA"/>
</dbReference>
<protein>
    <submittedName>
        <fullName evidence="1">Uncharacterized protein</fullName>
    </submittedName>
</protein>
<sequence length="207" mass="24383">MNFSLFRIDKPSKLKLLSKNKINFFKKNEEISLFHFNQVAKNMFHFVLNISDVYQIGTKRMGNQHNFTYSSLINCFFFLDSDYLLIEKVTSEYESDVVKHISNKTKVKISKHFISNNQFLNVKLKLGGSIKNLEYYDEEEGDFFLDFVSEEKLKNIANNYEIEKITMLVEDEFISIFQKGKISVNNSDDQYLIKFTREIVDAIKNSN</sequence>
<evidence type="ECO:0000313" key="1">
    <source>
        <dbReference type="EMBL" id="MCY8318761.1"/>
    </source>
</evidence>
<dbReference type="Proteomes" id="UP001067121">
    <property type="component" value="Unassembled WGS sequence"/>
</dbReference>
<gene>
    <name evidence="1" type="ORF">MOC71_19040</name>
</gene>